<name>A0A0F9VIF4_9ZZZZ</name>
<dbReference type="EMBL" id="LAZR01000519">
    <property type="protein sequence ID" value="KKN65628.1"/>
    <property type="molecule type" value="Genomic_DNA"/>
</dbReference>
<evidence type="ECO:0000313" key="1">
    <source>
        <dbReference type="EMBL" id="KKN65628.1"/>
    </source>
</evidence>
<reference evidence="1" key="1">
    <citation type="journal article" date="2015" name="Nature">
        <title>Complex archaea that bridge the gap between prokaryotes and eukaryotes.</title>
        <authorList>
            <person name="Spang A."/>
            <person name="Saw J.H."/>
            <person name="Jorgensen S.L."/>
            <person name="Zaremba-Niedzwiedzka K."/>
            <person name="Martijn J."/>
            <person name="Lind A.E."/>
            <person name="van Eijk R."/>
            <person name="Schleper C."/>
            <person name="Guy L."/>
            <person name="Ettema T.J."/>
        </authorList>
    </citation>
    <scope>NUCLEOTIDE SEQUENCE</scope>
</reference>
<gene>
    <name evidence="1" type="ORF">LCGC14_0479440</name>
</gene>
<sequence length="105" mass="12304">MTKDEFMKIMLDAEVCLAAKNWLKLRMLEIPGEQVDLRYLAEACSLDWLSWIAMRAYGPGLWQGAIDYRNKTPHSEEFDRAFWLASIPLEEAIERIKERKVPTFP</sequence>
<protein>
    <submittedName>
        <fullName evidence="1">Uncharacterized protein</fullName>
    </submittedName>
</protein>
<comment type="caution">
    <text evidence="1">The sequence shown here is derived from an EMBL/GenBank/DDBJ whole genome shotgun (WGS) entry which is preliminary data.</text>
</comment>
<accession>A0A0F9VIF4</accession>
<proteinExistence type="predicted"/>
<organism evidence="1">
    <name type="scientific">marine sediment metagenome</name>
    <dbReference type="NCBI Taxonomy" id="412755"/>
    <lineage>
        <taxon>unclassified sequences</taxon>
        <taxon>metagenomes</taxon>
        <taxon>ecological metagenomes</taxon>
    </lineage>
</organism>
<dbReference type="AlphaFoldDB" id="A0A0F9VIF4"/>